<dbReference type="GO" id="GO:0009116">
    <property type="term" value="P:nucleoside metabolic process"/>
    <property type="evidence" value="ECO:0007669"/>
    <property type="project" value="InterPro"/>
</dbReference>
<evidence type="ECO:0000313" key="4">
    <source>
        <dbReference type="Proteomes" id="UP001148299"/>
    </source>
</evidence>
<dbReference type="Proteomes" id="UP001148299">
    <property type="component" value="Unassembled WGS sequence"/>
</dbReference>
<dbReference type="PANTHER" id="PTHR46082">
    <property type="entry name" value="ATP/GTP-BINDING PROTEIN-RELATED"/>
    <property type="match status" value="1"/>
</dbReference>
<keyword evidence="4" id="KW-1185">Reference proteome</keyword>
<dbReference type="InterPro" id="IPR011990">
    <property type="entry name" value="TPR-like_helical_dom_sf"/>
</dbReference>
<evidence type="ECO:0000313" key="3">
    <source>
        <dbReference type="EMBL" id="KAJ5354434.1"/>
    </source>
</evidence>
<dbReference type="InterPro" id="IPR002182">
    <property type="entry name" value="NB-ARC"/>
</dbReference>
<dbReference type="Gene3D" id="3.40.50.1580">
    <property type="entry name" value="Nucleoside phosphorylase domain"/>
    <property type="match status" value="1"/>
</dbReference>
<evidence type="ECO:0000259" key="1">
    <source>
        <dbReference type="Pfam" id="PF00931"/>
    </source>
</evidence>
<dbReference type="Gene3D" id="1.25.40.10">
    <property type="entry name" value="Tetratricopeptide repeat domain"/>
    <property type="match status" value="5"/>
</dbReference>
<dbReference type="SUPFAM" id="SSF53167">
    <property type="entry name" value="Purine and uridine phosphorylases"/>
    <property type="match status" value="1"/>
</dbReference>
<dbReference type="GO" id="GO:0003824">
    <property type="term" value="F:catalytic activity"/>
    <property type="evidence" value="ECO:0007669"/>
    <property type="project" value="InterPro"/>
</dbReference>
<feature type="domain" description="Nucleoside phosphorylase" evidence="2">
    <location>
        <begin position="10"/>
        <end position="285"/>
    </location>
</feature>
<dbReference type="InterPro" id="IPR000845">
    <property type="entry name" value="Nucleoside_phosphorylase_d"/>
</dbReference>
<evidence type="ECO:0000259" key="2">
    <source>
        <dbReference type="Pfam" id="PF01048"/>
    </source>
</evidence>
<comment type="caution">
    <text evidence="3">The sequence shown here is derived from an EMBL/GenBank/DDBJ whole genome shotgun (WGS) entry which is preliminary data.</text>
</comment>
<protein>
    <submittedName>
        <fullName evidence="3">Tetratricopeptide-like helical</fullName>
    </submittedName>
</protein>
<dbReference type="Pfam" id="PF01048">
    <property type="entry name" value="PNP_UDP_1"/>
    <property type="match status" value="1"/>
</dbReference>
<organism evidence="3 4">
    <name type="scientific">Penicillium brevicompactum</name>
    <dbReference type="NCBI Taxonomy" id="5074"/>
    <lineage>
        <taxon>Eukaryota</taxon>
        <taxon>Fungi</taxon>
        <taxon>Dikarya</taxon>
        <taxon>Ascomycota</taxon>
        <taxon>Pezizomycotina</taxon>
        <taxon>Eurotiomycetes</taxon>
        <taxon>Eurotiomycetidae</taxon>
        <taxon>Eurotiales</taxon>
        <taxon>Aspergillaceae</taxon>
        <taxon>Penicillium</taxon>
    </lineage>
</organism>
<dbReference type="InterPro" id="IPR019734">
    <property type="entry name" value="TPR_rpt"/>
</dbReference>
<dbReference type="EMBL" id="JAPZBR010000004">
    <property type="protein sequence ID" value="KAJ5354434.1"/>
    <property type="molecule type" value="Genomic_DNA"/>
</dbReference>
<dbReference type="Pfam" id="PF00931">
    <property type="entry name" value="NB-ARC"/>
    <property type="match status" value="1"/>
</dbReference>
<dbReference type="Pfam" id="PF13424">
    <property type="entry name" value="TPR_12"/>
    <property type="match status" value="7"/>
</dbReference>
<dbReference type="Gene3D" id="3.40.50.300">
    <property type="entry name" value="P-loop containing nucleotide triphosphate hydrolases"/>
    <property type="match status" value="1"/>
</dbReference>
<gene>
    <name evidence="3" type="ORF">N7541_005478</name>
</gene>
<dbReference type="SUPFAM" id="SSF48452">
    <property type="entry name" value="TPR-like"/>
    <property type="match status" value="4"/>
</dbReference>
<accession>A0A9W9R862</accession>
<dbReference type="Pfam" id="PF13374">
    <property type="entry name" value="TPR_10"/>
    <property type="match status" value="3"/>
</dbReference>
<feature type="domain" description="NB-ARC" evidence="1">
    <location>
        <begin position="355"/>
        <end position="484"/>
    </location>
</feature>
<dbReference type="InterPro" id="IPR035994">
    <property type="entry name" value="Nucleoside_phosphorylase_sf"/>
</dbReference>
<dbReference type="SMART" id="SM00028">
    <property type="entry name" value="TPR"/>
    <property type="match status" value="16"/>
</dbReference>
<dbReference type="InterPro" id="IPR027417">
    <property type="entry name" value="P-loop_NTPase"/>
</dbReference>
<dbReference type="SUPFAM" id="SSF52540">
    <property type="entry name" value="P-loop containing nucleoside triphosphate hydrolases"/>
    <property type="match status" value="1"/>
</dbReference>
<sequence length="1480" mass="166428">MRLSHDDYTVAWICALPLEMVAAKTMLDTLHHQMSQPKSDHNAYTFGSVSGHNIVVACLPSGVYGTTSAAVVLAHMLPTFPSLRFGLMVGIGGGVPSKDADIRLGDVVISMPSPTSGGVVQYDYGKTLRHGRFERTGSLNKPPQYLLTAISQIRSSITGANKMVEEIAFKILQKHENLQEQFSRPEKDWLFEANYDHEDENADCSKCEMDQLVARTQRKTREPVIHYGLIASGNQVMKSATTRDAVARELNILCFEMEAAGLMDQLPCLVIRGVCDYCDSHKHKRWQGYAALTAAAYTRALLGILPIYSHSQNSNAKETRHWMVPFARNPRFVGRHKEIDFLESFIIFTTGSIKVAIYGLGGIGKTQIALEVAYRTREKFPGCSIFWIPCISYESVQQAYVNIASALGISDMEPAKIREQVKGHLSQGSAGKWLLIFDNADNMEMWTKGSATAPPLKDFVPHSENGHVLFTSRNRKLAVRVASPNVLSIPDVDQITATKILQNSLIQEGLLHDNYTTTALLEQLGFLPLAINQAAAYINENEIVLSDYLSLLKDRETDAAELLSEEFQDDGRYAETQNPVLTTWLISFQQINDLDKLGADYLSLMACINPRDIPQSFLPSPASTKRKTDALGLLSAYSFISKHADGGSFSLHRLVHLATRNWLRRSELFDHWVRRATQQFDEIFPDDDYKNQVLWRDYLPHTLRLINSEEFHDIHHEYVGLSSRVGRSLQSDGRYNEAGILLVDCLKTREKDLGPAHPATLASATHLGSVLERQGKYEEAEATHRRALESYEKALGLEHPDTLTSVSHLGWVLERQGKYEEAEATHRRALEGREKALGLEHPDTFTSLNHFGSVLERQGKYEEAEATHRRVLEGREKALGLEHPDTLTSVSYLGSVLEQQGKYEEAEATHRRDLLGSEKVLGREHPDTLTSLIHLGSVLERQGKYEEAEATHRRALEGREKALGLEHPDTLTSVSYLGWVLEQQGKYEEAEATHRRDLLGSEKVLGREHPNTLTSLIHLGSVLERQGKYEEAEATHRRVLEGREKALGLEHLDTLTSVSYLGWVLQQQGKYEEAEATHRRALEGREKALGLEHPDTFTSLNHFGSVLERQGKYEEAEATHRRVLEGREKALGLEHLDTLTSVSYLGWVLQQQGKYEEAEATHRRALEGREKALGLEHPDTFTSLNHFGSVLERQGKYEEAEATHRRVLEGREKALGLEHLDTLTSVSYLGWVLQQQGKYEEAEATHRRALEGYEKALGLEHPNTLTSVSHLGSVLERQGKYEEAEAMHRRALEGREKALRLEHPNTLTSVSHLGSVLERQGKYEEAEAMHRRALEGREKALRLEHPNTLTSVSHFGSVLERQGKYEEAEATHRRALEGREKALGLEHPDTLTSVSHLGSVLERQGKYEEAEAMHRRALEGREKVLGPEHPDTLASKERITLTPIRTKSRKPAQTFLNNHPLFRSLITSNLPPGYDLNEVD</sequence>
<proteinExistence type="predicted"/>
<name>A0A9W9R862_PENBR</name>
<dbReference type="PANTHER" id="PTHR46082:SF11">
    <property type="entry name" value="AAA+ ATPASE DOMAIN-CONTAINING PROTEIN-RELATED"/>
    <property type="match status" value="1"/>
</dbReference>
<dbReference type="InterPro" id="IPR053137">
    <property type="entry name" value="NLR-like"/>
</dbReference>
<reference evidence="3" key="2">
    <citation type="journal article" date="2023" name="IMA Fungus">
        <title>Comparative genomic study of the Penicillium genus elucidates a diverse pangenome and 15 lateral gene transfer events.</title>
        <authorList>
            <person name="Petersen C."/>
            <person name="Sorensen T."/>
            <person name="Nielsen M.R."/>
            <person name="Sondergaard T.E."/>
            <person name="Sorensen J.L."/>
            <person name="Fitzpatrick D.A."/>
            <person name="Frisvad J.C."/>
            <person name="Nielsen K.L."/>
        </authorList>
    </citation>
    <scope>NUCLEOTIDE SEQUENCE</scope>
    <source>
        <strain evidence="3">IBT 35675</strain>
    </source>
</reference>
<reference evidence="3" key="1">
    <citation type="submission" date="2022-12" db="EMBL/GenBank/DDBJ databases">
        <authorList>
            <person name="Petersen C."/>
        </authorList>
    </citation>
    <scope>NUCLEOTIDE SEQUENCE</scope>
    <source>
        <strain evidence="3">IBT 35675</strain>
    </source>
</reference>